<dbReference type="RefSeq" id="XP_056771503.1">
    <property type="nucleotide sequence ID" value="XM_056903736.1"/>
</dbReference>
<sequence length="902" mass="98400">MAPSQSAQHQKRSRASDAAEKVSRPGEERTKRRRTSDVIDTQSPKKAKASSNAEATTNDDPPSQELRERKSAAPWSFSRPVGGRYSNLDPVMTTDEAYLFVGLDTSVQVFATATSRLLRTLQMEAGQKVIGYQLCPIESDILYIFTPGFVTKWDWDSGKRLARWGTDAPTAAVDLSVLERKDQLASYSIVSQKDGKRQILINSLGEKKLAGISVLVTNEPINTIKIACGGRVIVACDGSHLFLGTTSSVDLELLESTQYTWREATLPAPATCFHLRESSDESSESSDPVVDLVVGDTGGYILIYQDILSTLFGHSVEKKSPPRKLHWHRGAVSSVRWSRDGNYLISGGQESVLVLWQLDTGRKQFLPHLSSPICNIIVSPNGNSYVVKLADNSVMVLSARELQPSANVTGLQLSTESYKDSSPRGPCGAVATLHPQHPERLLVTVPASYHISQQGQQRPSSAVLQTFDIRANCHISRQALARTNATTLDIGPDGTPIVAPDVRQMDIIQDGKWLATVDSWVPNPQDVEALTFSTQKNDLASSRPEVYLKFWKWNPSSDSWELVTRIDGPHFSDSRHATVLGLVARPCSHEFATLGADASLRFWCPTARHRSGLNTDASKKNLDTWKCRSVVDLSASLENATRALETACISFSEDGSVLAVCLPSHSGPSDGLVLLVDARNGTVHYRRTGVFFGKPLSAKFLGKYLIVASSGSVAVWDTVDDVVKPIELTESTGSTDVMFLPLVAVNSRTETFAIAIRRGGSSNNPQKKRRKARYYIRIYDVPSFDLVFQETLGCSPLALLSDTYTGDYIIIDSTVSVQRLGCLEKASQKSTQPQEVTSQLNSGLASIFSQAHERPAALPAAEDDHSTSQNKALATVFGDTPAFSLPSIGVLFRNVVQTLGSS</sequence>
<keyword evidence="4 8" id="KW-0853">WD repeat</keyword>
<reference evidence="11" key="2">
    <citation type="journal article" date="2023" name="IMA Fungus">
        <title>Comparative genomic study of the Penicillium genus elucidates a diverse pangenome and 15 lateral gene transfer events.</title>
        <authorList>
            <person name="Petersen C."/>
            <person name="Sorensen T."/>
            <person name="Nielsen M.R."/>
            <person name="Sondergaard T.E."/>
            <person name="Sorensen J.L."/>
            <person name="Fitzpatrick D.A."/>
            <person name="Frisvad J.C."/>
            <person name="Nielsen K.L."/>
        </authorList>
    </citation>
    <scope>NUCLEOTIDE SEQUENCE</scope>
    <source>
        <strain evidence="11">IBT 16125</strain>
    </source>
</reference>
<dbReference type="PROSITE" id="PS50294">
    <property type="entry name" value="WD_REPEATS_REGION"/>
    <property type="match status" value="1"/>
</dbReference>
<keyword evidence="2" id="KW-0690">Ribosome biogenesis</keyword>
<evidence type="ECO:0000256" key="1">
    <source>
        <dbReference type="ARBA" id="ARBA00004604"/>
    </source>
</evidence>
<organism evidence="11 12">
    <name type="scientific">Penicillium daleae</name>
    <dbReference type="NCBI Taxonomy" id="63821"/>
    <lineage>
        <taxon>Eukaryota</taxon>
        <taxon>Fungi</taxon>
        <taxon>Dikarya</taxon>
        <taxon>Ascomycota</taxon>
        <taxon>Pezizomycotina</taxon>
        <taxon>Eurotiomycetes</taxon>
        <taxon>Eurotiomycetidae</taxon>
        <taxon>Eurotiales</taxon>
        <taxon>Aspergillaceae</taxon>
        <taxon>Penicillium</taxon>
    </lineage>
</organism>
<feature type="compositionally biased region" description="Basic and acidic residues" evidence="9">
    <location>
        <begin position="14"/>
        <end position="30"/>
    </location>
</feature>
<dbReference type="Pfam" id="PF23769">
    <property type="entry name" value="Beta-prop_WDR75_2nd"/>
    <property type="match status" value="1"/>
</dbReference>
<keyword evidence="3" id="KW-0698">rRNA processing</keyword>
<dbReference type="PANTHER" id="PTHR44215:SF1">
    <property type="entry name" value="WD REPEAT-CONTAINING PROTEIN 75"/>
    <property type="match status" value="1"/>
</dbReference>
<evidence type="ECO:0000256" key="9">
    <source>
        <dbReference type="SAM" id="MobiDB-lite"/>
    </source>
</evidence>
<evidence type="ECO:0000256" key="6">
    <source>
        <dbReference type="ARBA" id="ARBA00023163"/>
    </source>
</evidence>
<keyword evidence="6" id="KW-0804">Transcription</keyword>
<evidence type="ECO:0000313" key="11">
    <source>
        <dbReference type="EMBL" id="KAJ5464656.1"/>
    </source>
</evidence>
<comment type="caution">
    <text evidence="11">The sequence shown here is derived from an EMBL/GenBank/DDBJ whole genome shotgun (WGS) entry which is preliminary data.</text>
</comment>
<evidence type="ECO:0000313" key="12">
    <source>
        <dbReference type="Proteomes" id="UP001213681"/>
    </source>
</evidence>
<keyword evidence="5" id="KW-0677">Repeat</keyword>
<dbReference type="SMART" id="SM00320">
    <property type="entry name" value="WD40"/>
    <property type="match status" value="2"/>
</dbReference>
<dbReference type="GO" id="GO:0045943">
    <property type="term" value="P:positive regulation of transcription by RNA polymerase I"/>
    <property type="evidence" value="ECO:0007669"/>
    <property type="project" value="InterPro"/>
</dbReference>
<evidence type="ECO:0000256" key="3">
    <source>
        <dbReference type="ARBA" id="ARBA00022552"/>
    </source>
</evidence>
<protein>
    <recommendedName>
        <fullName evidence="10">WD repeat-containing protein 75 second beta-propeller domain-containing protein</fullName>
    </recommendedName>
</protein>
<dbReference type="GO" id="GO:0003723">
    <property type="term" value="F:RNA binding"/>
    <property type="evidence" value="ECO:0007669"/>
    <property type="project" value="InterPro"/>
</dbReference>
<dbReference type="Proteomes" id="UP001213681">
    <property type="component" value="Unassembled WGS sequence"/>
</dbReference>
<evidence type="ECO:0000256" key="5">
    <source>
        <dbReference type="ARBA" id="ARBA00022737"/>
    </source>
</evidence>
<dbReference type="Pfam" id="PF23869">
    <property type="entry name" value="Beta-prop_WDR75_1st"/>
    <property type="match status" value="1"/>
</dbReference>
<dbReference type="GO" id="GO:0032040">
    <property type="term" value="C:small-subunit processome"/>
    <property type="evidence" value="ECO:0007669"/>
    <property type="project" value="InterPro"/>
</dbReference>
<dbReference type="Gene3D" id="2.130.10.10">
    <property type="entry name" value="YVTN repeat-like/Quinoprotein amine dehydrogenase"/>
    <property type="match status" value="2"/>
</dbReference>
<accession>A0AAD6CFY3</accession>
<feature type="region of interest" description="Disordered" evidence="9">
    <location>
        <begin position="1"/>
        <end position="73"/>
    </location>
</feature>
<keyword evidence="7" id="KW-0539">Nucleus</keyword>
<dbReference type="InterPro" id="IPR053826">
    <property type="entry name" value="WDR75"/>
</dbReference>
<dbReference type="SUPFAM" id="SSF50978">
    <property type="entry name" value="WD40 repeat-like"/>
    <property type="match status" value="1"/>
</dbReference>
<reference evidence="11" key="1">
    <citation type="submission" date="2022-12" db="EMBL/GenBank/DDBJ databases">
        <authorList>
            <person name="Petersen C."/>
        </authorList>
    </citation>
    <scope>NUCLEOTIDE SEQUENCE</scope>
    <source>
        <strain evidence="11">IBT 16125</strain>
    </source>
</reference>
<dbReference type="AlphaFoldDB" id="A0AAD6CFY3"/>
<evidence type="ECO:0000256" key="4">
    <source>
        <dbReference type="ARBA" id="ARBA00022574"/>
    </source>
</evidence>
<feature type="repeat" description="WD" evidence="8">
    <location>
        <begin position="325"/>
        <end position="366"/>
    </location>
</feature>
<dbReference type="EMBL" id="JAPVEA010000001">
    <property type="protein sequence ID" value="KAJ5464656.1"/>
    <property type="molecule type" value="Genomic_DNA"/>
</dbReference>
<comment type="subcellular location">
    <subcellularLocation>
        <location evidence="1">Nucleus</location>
        <location evidence="1">Nucleolus</location>
    </subcellularLocation>
</comment>
<keyword evidence="12" id="KW-1185">Reference proteome</keyword>
<evidence type="ECO:0000256" key="7">
    <source>
        <dbReference type="ARBA" id="ARBA00023242"/>
    </source>
</evidence>
<dbReference type="GO" id="GO:0006364">
    <property type="term" value="P:rRNA processing"/>
    <property type="evidence" value="ECO:0007669"/>
    <property type="project" value="UniProtKB-KW"/>
</dbReference>
<evidence type="ECO:0000259" key="10">
    <source>
        <dbReference type="Pfam" id="PF23769"/>
    </source>
</evidence>
<evidence type="ECO:0000256" key="8">
    <source>
        <dbReference type="PROSITE-ProRule" id="PRU00221"/>
    </source>
</evidence>
<dbReference type="PANTHER" id="PTHR44215">
    <property type="entry name" value="WD REPEAT-CONTAINING PROTEIN 75"/>
    <property type="match status" value="1"/>
</dbReference>
<evidence type="ECO:0000256" key="2">
    <source>
        <dbReference type="ARBA" id="ARBA00022517"/>
    </source>
</evidence>
<name>A0AAD6CFY3_9EURO</name>
<dbReference type="PROSITE" id="PS50082">
    <property type="entry name" value="WD_REPEATS_2"/>
    <property type="match status" value="1"/>
</dbReference>
<feature type="compositionally biased region" description="Polar residues" evidence="9">
    <location>
        <begin position="38"/>
        <end position="61"/>
    </location>
</feature>
<dbReference type="GeneID" id="81593979"/>
<feature type="domain" description="WD repeat-containing protein 75 second beta-propeller" evidence="10">
    <location>
        <begin position="540"/>
        <end position="662"/>
    </location>
</feature>
<proteinExistence type="predicted"/>
<dbReference type="InterPro" id="IPR015943">
    <property type="entry name" value="WD40/YVTN_repeat-like_dom_sf"/>
</dbReference>
<dbReference type="InterPro" id="IPR036322">
    <property type="entry name" value="WD40_repeat_dom_sf"/>
</dbReference>
<dbReference type="InterPro" id="IPR001680">
    <property type="entry name" value="WD40_rpt"/>
</dbReference>
<gene>
    <name evidence="11" type="ORF">N7458_000342</name>
</gene>
<dbReference type="GO" id="GO:2000234">
    <property type="term" value="P:positive regulation of rRNA processing"/>
    <property type="evidence" value="ECO:0007669"/>
    <property type="project" value="TreeGrafter"/>
</dbReference>
<dbReference type="InterPro" id="IPR057644">
    <property type="entry name" value="Beta-prop_WDR75_2nd"/>
</dbReference>